<dbReference type="KEGG" id="gtt:GUITHDRAFT_144290"/>
<dbReference type="EMBL" id="JH993049">
    <property type="protein sequence ID" value="EKX38354.1"/>
    <property type="molecule type" value="Genomic_DNA"/>
</dbReference>
<dbReference type="PROSITE" id="PS50004">
    <property type="entry name" value="C2"/>
    <property type="match status" value="1"/>
</dbReference>
<evidence type="ECO:0000259" key="1">
    <source>
        <dbReference type="PROSITE" id="PS50004"/>
    </source>
</evidence>
<dbReference type="PaxDb" id="55529-EKX38354"/>
<dbReference type="AlphaFoldDB" id="L1IR48"/>
<dbReference type="EnsemblProtists" id="EKX38354">
    <property type="protein sequence ID" value="EKX38354"/>
    <property type="gene ID" value="GUITHDRAFT_144290"/>
</dbReference>
<evidence type="ECO:0000313" key="3">
    <source>
        <dbReference type="EnsemblProtists" id="EKX38354"/>
    </source>
</evidence>
<dbReference type="InterPro" id="IPR000008">
    <property type="entry name" value="C2_dom"/>
</dbReference>
<gene>
    <name evidence="2" type="ORF">GUITHDRAFT_144290</name>
</gene>
<dbReference type="SUPFAM" id="SSF49562">
    <property type="entry name" value="C2 domain (Calcium/lipid-binding domain, CaLB)"/>
    <property type="match status" value="1"/>
</dbReference>
<dbReference type="Pfam" id="PF00168">
    <property type="entry name" value="C2"/>
    <property type="match status" value="1"/>
</dbReference>
<dbReference type="CDD" id="cd00030">
    <property type="entry name" value="C2"/>
    <property type="match status" value="1"/>
</dbReference>
<feature type="domain" description="C2" evidence="1">
    <location>
        <begin position="28"/>
        <end position="141"/>
    </location>
</feature>
<dbReference type="RefSeq" id="XP_005825334.1">
    <property type="nucleotide sequence ID" value="XM_005825277.1"/>
</dbReference>
<dbReference type="InterPro" id="IPR035892">
    <property type="entry name" value="C2_domain_sf"/>
</dbReference>
<dbReference type="Gene3D" id="2.60.40.150">
    <property type="entry name" value="C2 domain"/>
    <property type="match status" value="1"/>
</dbReference>
<evidence type="ECO:0000313" key="2">
    <source>
        <dbReference type="EMBL" id="EKX38354.1"/>
    </source>
</evidence>
<evidence type="ECO:0000313" key="4">
    <source>
        <dbReference type="Proteomes" id="UP000011087"/>
    </source>
</evidence>
<dbReference type="HOGENOM" id="CLU_1404923_0_0_1"/>
<dbReference type="SMART" id="SM00239">
    <property type="entry name" value="C2"/>
    <property type="match status" value="1"/>
</dbReference>
<dbReference type="GeneID" id="17295149"/>
<name>L1IR48_GUITC</name>
<protein>
    <recommendedName>
        <fullName evidence="1">C2 domain-containing protein</fullName>
    </recommendedName>
</protein>
<organism evidence="2">
    <name type="scientific">Guillardia theta (strain CCMP2712)</name>
    <name type="common">Cryptophyte</name>
    <dbReference type="NCBI Taxonomy" id="905079"/>
    <lineage>
        <taxon>Eukaryota</taxon>
        <taxon>Cryptophyceae</taxon>
        <taxon>Pyrenomonadales</taxon>
        <taxon>Geminigeraceae</taxon>
        <taxon>Guillardia</taxon>
    </lineage>
</organism>
<sequence>MSVNLDVYVPLAAAHSGLEPMLSSNIQNLHALEENQPLPNLPRPSSVYFLIQECTGLPKSKDFLLDTYVRFSSGTYEARSAVQEHSSAPFWNEICQLNVPCLPAEVKIQVIVKQLRQDVTMLEASIPLTQELVSCFMDEKLELQLSSALPNSLRLPLDAEQARCKLRLSWSYDVDDVNIIKKGLWPLTSEKKCL</sequence>
<reference evidence="3" key="3">
    <citation type="submission" date="2015-06" db="UniProtKB">
        <authorList>
            <consortium name="EnsemblProtists"/>
        </authorList>
    </citation>
    <scope>IDENTIFICATION</scope>
</reference>
<reference evidence="2 4" key="1">
    <citation type="journal article" date="2012" name="Nature">
        <title>Algal genomes reveal evolutionary mosaicism and the fate of nucleomorphs.</title>
        <authorList>
            <consortium name="DOE Joint Genome Institute"/>
            <person name="Curtis B.A."/>
            <person name="Tanifuji G."/>
            <person name="Burki F."/>
            <person name="Gruber A."/>
            <person name="Irimia M."/>
            <person name="Maruyama S."/>
            <person name="Arias M.C."/>
            <person name="Ball S.G."/>
            <person name="Gile G.H."/>
            <person name="Hirakawa Y."/>
            <person name="Hopkins J.F."/>
            <person name="Kuo A."/>
            <person name="Rensing S.A."/>
            <person name="Schmutz J."/>
            <person name="Symeonidi A."/>
            <person name="Elias M."/>
            <person name="Eveleigh R.J."/>
            <person name="Herman E.K."/>
            <person name="Klute M.J."/>
            <person name="Nakayama T."/>
            <person name="Obornik M."/>
            <person name="Reyes-Prieto A."/>
            <person name="Armbrust E.V."/>
            <person name="Aves S.J."/>
            <person name="Beiko R.G."/>
            <person name="Coutinho P."/>
            <person name="Dacks J.B."/>
            <person name="Durnford D.G."/>
            <person name="Fast N.M."/>
            <person name="Green B.R."/>
            <person name="Grisdale C.J."/>
            <person name="Hempel F."/>
            <person name="Henrissat B."/>
            <person name="Hoppner M.P."/>
            <person name="Ishida K."/>
            <person name="Kim E."/>
            <person name="Koreny L."/>
            <person name="Kroth P.G."/>
            <person name="Liu Y."/>
            <person name="Malik S.B."/>
            <person name="Maier U.G."/>
            <person name="McRose D."/>
            <person name="Mock T."/>
            <person name="Neilson J.A."/>
            <person name="Onodera N.T."/>
            <person name="Poole A.M."/>
            <person name="Pritham E.J."/>
            <person name="Richards T.A."/>
            <person name="Rocap G."/>
            <person name="Roy S.W."/>
            <person name="Sarai C."/>
            <person name="Schaack S."/>
            <person name="Shirato S."/>
            <person name="Slamovits C.H."/>
            <person name="Spencer D.F."/>
            <person name="Suzuki S."/>
            <person name="Worden A.Z."/>
            <person name="Zauner S."/>
            <person name="Barry K."/>
            <person name="Bell C."/>
            <person name="Bharti A.K."/>
            <person name="Crow J.A."/>
            <person name="Grimwood J."/>
            <person name="Kramer R."/>
            <person name="Lindquist E."/>
            <person name="Lucas S."/>
            <person name="Salamov A."/>
            <person name="McFadden G.I."/>
            <person name="Lane C.E."/>
            <person name="Keeling P.J."/>
            <person name="Gray M.W."/>
            <person name="Grigoriev I.V."/>
            <person name="Archibald J.M."/>
        </authorList>
    </citation>
    <scope>NUCLEOTIDE SEQUENCE</scope>
    <source>
        <strain evidence="2 4">CCMP2712</strain>
    </source>
</reference>
<proteinExistence type="predicted"/>
<dbReference type="Proteomes" id="UP000011087">
    <property type="component" value="Unassembled WGS sequence"/>
</dbReference>
<accession>L1IR48</accession>
<keyword evidence="4" id="KW-1185">Reference proteome</keyword>
<reference evidence="4" key="2">
    <citation type="submission" date="2012-11" db="EMBL/GenBank/DDBJ databases">
        <authorList>
            <person name="Kuo A."/>
            <person name="Curtis B.A."/>
            <person name="Tanifuji G."/>
            <person name="Burki F."/>
            <person name="Gruber A."/>
            <person name="Irimia M."/>
            <person name="Maruyama S."/>
            <person name="Arias M.C."/>
            <person name="Ball S.G."/>
            <person name="Gile G.H."/>
            <person name="Hirakawa Y."/>
            <person name="Hopkins J.F."/>
            <person name="Rensing S.A."/>
            <person name="Schmutz J."/>
            <person name="Symeonidi A."/>
            <person name="Elias M."/>
            <person name="Eveleigh R.J."/>
            <person name="Herman E.K."/>
            <person name="Klute M.J."/>
            <person name="Nakayama T."/>
            <person name="Obornik M."/>
            <person name="Reyes-Prieto A."/>
            <person name="Armbrust E.V."/>
            <person name="Aves S.J."/>
            <person name="Beiko R.G."/>
            <person name="Coutinho P."/>
            <person name="Dacks J.B."/>
            <person name="Durnford D.G."/>
            <person name="Fast N.M."/>
            <person name="Green B.R."/>
            <person name="Grisdale C."/>
            <person name="Hempe F."/>
            <person name="Henrissat B."/>
            <person name="Hoppner M.P."/>
            <person name="Ishida K.-I."/>
            <person name="Kim E."/>
            <person name="Koreny L."/>
            <person name="Kroth P.G."/>
            <person name="Liu Y."/>
            <person name="Malik S.-B."/>
            <person name="Maier U.G."/>
            <person name="McRose D."/>
            <person name="Mock T."/>
            <person name="Neilson J.A."/>
            <person name="Onodera N.T."/>
            <person name="Poole A.M."/>
            <person name="Pritham E.J."/>
            <person name="Richards T.A."/>
            <person name="Rocap G."/>
            <person name="Roy S.W."/>
            <person name="Sarai C."/>
            <person name="Schaack S."/>
            <person name="Shirato S."/>
            <person name="Slamovits C.H."/>
            <person name="Spencer D.F."/>
            <person name="Suzuki S."/>
            <person name="Worden A.Z."/>
            <person name="Zauner S."/>
            <person name="Barry K."/>
            <person name="Bell C."/>
            <person name="Bharti A.K."/>
            <person name="Crow J.A."/>
            <person name="Grimwood J."/>
            <person name="Kramer R."/>
            <person name="Lindquist E."/>
            <person name="Lucas S."/>
            <person name="Salamov A."/>
            <person name="McFadden G.I."/>
            <person name="Lane C.E."/>
            <person name="Keeling P.J."/>
            <person name="Gray M.W."/>
            <person name="Grigoriev I.V."/>
            <person name="Archibald J.M."/>
        </authorList>
    </citation>
    <scope>NUCLEOTIDE SEQUENCE</scope>
    <source>
        <strain evidence="4">CCMP2712</strain>
    </source>
</reference>